<evidence type="ECO:0000313" key="3">
    <source>
        <dbReference type="Proteomes" id="UP000008694"/>
    </source>
</evidence>
<dbReference type="Proteomes" id="UP000008694">
    <property type="component" value="Unassembled WGS sequence"/>
</dbReference>
<protein>
    <submittedName>
        <fullName evidence="2">Predicted protein</fullName>
    </submittedName>
</protein>
<sequence>MVGNYTGQSAQNGRSKTETKPNWRSGPGGIRQHRHHLQAPAITRDPSLLLRSDSSDMAGVIDSRHKPEVNDGADLKLLSRKRYGGMTTRRLEIVGKIAATTSIRDGSTPPHHRRRTRTVTNRLIRMAHPSTLKI</sequence>
<evidence type="ECO:0000313" key="2">
    <source>
        <dbReference type="EMBL" id="EFH53544.1"/>
    </source>
</evidence>
<name>D7LMA9_ARALL</name>
<keyword evidence="3" id="KW-1185">Reference proteome</keyword>
<accession>D7LMA9</accession>
<feature type="region of interest" description="Disordered" evidence="1">
    <location>
        <begin position="1"/>
        <end position="48"/>
    </location>
</feature>
<feature type="compositionally biased region" description="Polar residues" evidence="1">
    <location>
        <begin position="1"/>
        <end position="14"/>
    </location>
</feature>
<reference evidence="3" key="1">
    <citation type="journal article" date="2011" name="Nat. Genet.">
        <title>The Arabidopsis lyrata genome sequence and the basis of rapid genome size change.</title>
        <authorList>
            <person name="Hu T.T."/>
            <person name="Pattyn P."/>
            <person name="Bakker E.G."/>
            <person name="Cao J."/>
            <person name="Cheng J.-F."/>
            <person name="Clark R.M."/>
            <person name="Fahlgren N."/>
            <person name="Fawcett J.A."/>
            <person name="Grimwood J."/>
            <person name="Gundlach H."/>
            <person name="Haberer G."/>
            <person name="Hollister J.D."/>
            <person name="Ossowski S."/>
            <person name="Ottilar R.P."/>
            <person name="Salamov A.A."/>
            <person name="Schneeberger K."/>
            <person name="Spannagl M."/>
            <person name="Wang X."/>
            <person name="Yang L."/>
            <person name="Nasrallah M.E."/>
            <person name="Bergelson J."/>
            <person name="Carrington J.C."/>
            <person name="Gaut B.S."/>
            <person name="Schmutz J."/>
            <person name="Mayer K.F.X."/>
            <person name="Van de Peer Y."/>
            <person name="Grigoriev I.V."/>
            <person name="Nordborg M."/>
            <person name="Weigel D."/>
            <person name="Guo Y.-L."/>
        </authorList>
    </citation>
    <scope>NUCLEOTIDE SEQUENCE [LARGE SCALE GENOMIC DNA]</scope>
    <source>
        <strain evidence="3">cv. MN47</strain>
    </source>
</reference>
<proteinExistence type="predicted"/>
<gene>
    <name evidence="2" type="ORF">ARALYDRAFT_665038</name>
</gene>
<evidence type="ECO:0000256" key="1">
    <source>
        <dbReference type="SAM" id="MobiDB-lite"/>
    </source>
</evidence>
<dbReference type="Gramene" id="Al_scaffold_0005_1073">
    <property type="protein sequence ID" value="Al_scaffold_0005_1073"/>
    <property type="gene ID" value="Al_scaffold_0005_1073"/>
</dbReference>
<dbReference type="EMBL" id="GL348717">
    <property type="protein sequence ID" value="EFH53544.1"/>
    <property type="molecule type" value="Genomic_DNA"/>
</dbReference>
<dbReference type="AlphaFoldDB" id="D7LMA9"/>
<organism evidence="3">
    <name type="scientific">Arabidopsis lyrata subsp. lyrata</name>
    <name type="common">Lyre-leaved rock-cress</name>
    <dbReference type="NCBI Taxonomy" id="81972"/>
    <lineage>
        <taxon>Eukaryota</taxon>
        <taxon>Viridiplantae</taxon>
        <taxon>Streptophyta</taxon>
        <taxon>Embryophyta</taxon>
        <taxon>Tracheophyta</taxon>
        <taxon>Spermatophyta</taxon>
        <taxon>Magnoliopsida</taxon>
        <taxon>eudicotyledons</taxon>
        <taxon>Gunneridae</taxon>
        <taxon>Pentapetalae</taxon>
        <taxon>rosids</taxon>
        <taxon>malvids</taxon>
        <taxon>Brassicales</taxon>
        <taxon>Brassicaceae</taxon>
        <taxon>Camelineae</taxon>
        <taxon>Arabidopsis</taxon>
    </lineage>
</organism>
<dbReference type="HOGENOM" id="CLU_1899064_0_0_1"/>